<organism evidence="1 2">
    <name type="scientific">Clunio marinus</name>
    <dbReference type="NCBI Taxonomy" id="568069"/>
    <lineage>
        <taxon>Eukaryota</taxon>
        <taxon>Metazoa</taxon>
        <taxon>Ecdysozoa</taxon>
        <taxon>Arthropoda</taxon>
        <taxon>Hexapoda</taxon>
        <taxon>Insecta</taxon>
        <taxon>Pterygota</taxon>
        <taxon>Neoptera</taxon>
        <taxon>Endopterygota</taxon>
        <taxon>Diptera</taxon>
        <taxon>Nematocera</taxon>
        <taxon>Chironomoidea</taxon>
        <taxon>Chironomidae</taxon>
        <taxon>Clunio</taxon>
    </lineage>
</organism>
<keyword evidence="2" id="KW-1185">Reference proteome</keyword>
<gene>
    <name evidence="1" type="ORF">CLUMA_CG021393</name>
</gene>
<reference evidence="1 2" key="1">
    <citation type="submission" date="2015-04" db="EMBL/GenBank/DDBJ databases">
        <authorList>
            <person name="Syromyatnikov M.Y."/>
            <person name="Popov V.N."/>
        </authorList>
    </citation>
    <scope>NUCLEOTIDE SEQUENCE [LARGE SCALE GENOMIC DNA]</scope>
</reference>
<proteinExistence type="predicted"/>
<protein>
    <submittedName>
        <fullName evidence="1">CLUMA_CG021393, isoform A</fullName>
    </submittedName>
</protein>
<dbReference type="Proteomes" id="UP000183832">
    <property type="component" value="Unassembled WGS sequence"/>
</dbReference>
<name>A0A1J1J9C0_9DIPT</name>
<accession>A0A1J1J9C0</accession>
<dbReference type="AlphaFoldDB" id="A0A1J1J9C0"/>
<sequence>MTQRAGVANDETNELSESAIFNELIKRRNPSWAIGQAGHDEASMTTSPLKGNEAVYTFRCL</sequence>
<evidence type="ECO:0000313" key="2">
    <source>
        <dbReference type="Proteomes" id="UP000183832"/>
    </source>
</evidence>
<dbReference type="EMBL" id="CVRI01000075">
    <property type="protein sequence ID" value="CRL08650.1"/>
    <property type="molecule type" value="Genomic_DNA"/>
</dbReference>
<evidence type="ECO:0000313" key="1">
    <source>
        <dbReference type="EMBL" id="CRL08650.1"/>
    </source>
</evidence>